<feature type="non-terminal residue" evidence="1">
    <location>
        <position position="42"/>
    </location>
</feature>
<accession>A0A392TPN8</accession>
<keyword evidence="2" id="KW-1185">Reference proteome</keyword>
<reference evidence="1 2" key="1">
    <citation type="journal article" date="2018" name="Front. Plant Sci.">
        <title>Red Clover (Trifolium pratense) and Zigzag Clover (T. medium) - A Picture of Genomic Similarities and Differences.</title>
        <authorList>
            <person name="Dluhosova J."/>
            <person name="Istvanek J."/>
            <person name="Nedelnik J."/>
            <person name="Repkova J."/>
        </authorList>
    </citation>
    <scope>NUCLEOTIDE SEQUENCE [LARGE SCALE GENOMIC DNA]</scope>
    <source>
        <strain evidence="2">cv. 10/8</strain>
        <tissue evidence="1">Leaf</tissue>
    </source>
</reference>
<name>A0A392TPN8_9FABA</name>
<proteinExistence type="predicted"/>
<dbReference type="EMBL" id="LXQA010628244">
    <property type="protein sequence ID" value="MCI62942.1"/>
    <property type="molecule type" value="Genomic_DNA"/>
</dbReference>
<comment type="caution">
    <text evidence="1">The sequence shown here is derived from an EMBL/GenBank/DDBJ whole genome shotgun (WGS) entry which is preliminary data.</text>
</comment>
<organism evidence="1 2">
    <name type="scientific">Trifolium medium</name>
    <dbReference type="NCBI Taxonomy" id="97028"/>
    <lineage>
        <taxon>Eukaryota</taxon>
        <taxon>Viridiplantae</taxon>
        <taxon>Streptophyta</taxon>
        <taxon>Embryophyta</taxon>
        <taxon>Tracheophyta</taxon>
        <taxon>Spermatophyta</taxon>
        <taxon>Magnoliopsida</taxon>
        <taxon>eudicotyledons</taxon>
        <taxon>Gunneridae</taxon>
        <taxon>Pentapetalae</taxon>
        <taxon>rosids</taxon>
        <taxon>fabids</taxon>
        <taxon>Fabales</taxon>
        <taxon>Fabaceae</taxon>
        <taxon>Papilionoideae</taxon>
        <taxon>50 kb inversion clade</taxon>
        <taxon>NPAAA clade</taxon>
        <taxon>Hologalegina</taxon>
        <taxon>IRL clade</taxon>
        <taxon>Trifolieae</taxon>
        <taxon>Trifolium</taxon>
    </lineage>
</organism>
<protein>
    <submittedName>
        <fullName evidence="1">Uncharacterized protein</fullName>
    </submittedName>
</protein>
<dbReference type="AlphaFoldDB" id="A0A392TPN8"/>
<sequence length="42" mass="4788">MSVDPMPYSLAYINNLHNLARYTHFSSPSFPPWIPTSACTME</sequence>
<evidence type="ECO:0000313" key="2">
    <source>
        <dbReference type="Proteomes" id="UP000265520"/>
    </source>
</evidence>
<evidence type="ECO:0000313" key="1">
    <source>
        <dbReference type="EMBL" id="MCI62942.1"/>
    </source>
</evidence>
<dbReference type="Proteomes" id="UP000265520">
    <property type="component" value="Unassembled WGS sequence"/>
</dbReference>